<feature type="compositionally biased region" description="Polar residues" evidence="9">
    <location>
        <begin position="73"/>
        <end position="88"/>
    </location>
</feature>
<comment type="caution">
    <text evidence="11">The sequence shown here is derived from an EMBL/GenBank/DDBJ whole genome shotgun (WGS) entry which is preliminary data.</text>
</comment>
<dbReference type="InterPro" id="IPR019821">
    <property type="entry name" value="Kinesin_motor_CS"/>
</dbReference>
<feature type="compositionally biased region" description="Low complexity" evidence="9">
    <location>
        <begin position="630"/>
        <end position="654"/>
    </location>
</feature>
<dbReference type="InterPro" id="IPR027640">
    <property type="entry name" value="Kinesin-like_fam"/>
</dbReference>
<dbReference type="PANTHER" id="PTHR47971">
    <property type="entry name" value="KINESIN-RELATED PROTEIN 6"/>
    <property type="match status" value="1"/>
</dbReference>
<dbReference type="PROSITE" id="PS50067">
    <property type="entry name" value="KINESIN_MOTOR_2"/>
    <property type="match status" value="1"/>
</dbReference>
<feature type="region of interest" description="Disordered" evidence="9">
    <location>
        <begin position="683"/>
        <end position="707"/>
    </location>
</feature>
<keyword evidence="3 8" id="KW-0547">Nucleotide-binding</keyword>
<sequence length="1440" mass="155874">MGTLYECLKEAKLERYYPSFRSHGITKSEALTRLTVNDCSAFGINSAEDKRRLVELISIVKAVHNTERDNYLSGANANNRNVQSVKNNSPRKRNRSPAQTPLQVAGRSLAATNDVRVRERSNASASSHHLSPGALLDLLSDDNTESSGTDSGEDHSDYEPAVKHSVSASAVRELPRSVKKAPVETVRHGAGYNYGVPGGGSSATKVKAKPGSSRLNVDRIKVCVRKRPLSKRESRLGEEDMVRAASTTTLIVSEPKQAVDLTAYTLEHEFIFDEVFEESCSNEDVYIRAARPLVSCVFEGGSATCFAYGQTGAGKTHTMIGNREVPGLYLLAAHDIFSIIGTGQYGDGIKVWVSFFEIYCGQLFDLLNKRNRLHAREDGSHHVCIAGLTETEATDEQSLMQVLEYGNSVRSKGVSGVNPDSSRSHAVLQMEIRDSTDRRLGRISFIDLAGSERASDSGDTDRQTRMEGAEINQSLLALKECIRSIDQESRHKPFRQSKLTHILKDSFMGNSRTCMIANISPGSGSCEHTLNTLRYADRVKELRRSGQGGQAGLPPPPSSVRSSANVAMSNILMNIPASAPSIFQPSNILCSSTPMRQSTKQFTNQGSNSELNLDPSETPIRGPGARARKTATVAARNESRAVSSSVRGSSADSVSVSHLSATKPVIKTPMTRHFAPQVVSNVASNKQNQSSNSESDQTDTDSCNVTGPQRATAIANFQQMKNQDNNFTAKTDNSGRKIVSSSQYIPPVVKSSDTDNDFPTTDFNNEEELNDLNRTAGKGAVAASVPAFPIGISRGNGASGVSQQPTPNSGASNPSRAASKMSSVSASVPLLRKKIYSESSNQNHPDAEEQNGLKQAVGAASQGIVLNSESGLDTGSGRNLSTGGSSNSNQITRDASKGMALSSAKKKDIETISNAPQRPHLRIPSPMLDTLDDDRLFEPGSMDQRMWTPRTPIESAGTQPRFPQNPSLQPEIPAVLPAKSTELASFSQSPRFNLNKHQHTPAPVPVQQGFRPEPIRTVTRTTSDNHLPQTQTNNFKEKDVKQSESSPAEKSSHVIPKQSSNYFPSNNTKLKETGSQITSVQNPGNNKQEQSASARPSKGPISANWFDTPADHDTHIALSTKDRRLNSNVSDETSSLKSDKASVKSDRESLGLKAEGDEYLPIQRKNDRNNSAHSDSGIVSVASDSALDTYNRFTQPNQISKNVREKSKSSYHFSDFARPGYFSDSANRNEFSSEPNRVLHSPVTTRQTNNGSPVIREYISQSPVQNGEKSIKQDRGGTSQTNGAKVTPDIPSEGSSQGSNGAVKTEKLQTGACFSPIHPQPVTANKPAKSSAALSKDILHPTPQTAQAGEKRSVPQRSDSAESATMDLKSQLITSHEDQLAAVTSLCKQEMKLLLGAKAGNKSFNNYMEKVSEILSQKMAAIQLLQDQIIAYQLSTQDSQ</sequence>
<feature type="compositionally biased region" description="Low complexity" evidence="9">
    <location>
        <begin position="683"/>
        <end position="695"/>
    </location>
</feature>
<keyword evidence="2" id="KW-0493">Microtubule</keyword>
<feature type="region of interest" description="Disordered" evidence="9">
    <location>
        <begin position="992"/>
        <end position="1109"/>
    </location>
</feature>
<proteinExistence type="inferred from homology"/>
<keyword evidence="12" id="KW-1185">Reference proteome</keyword>
<dbReference type="GO" id="GO:0003777">
    <property type="term" value="F:microtubule motor activity"/>
    <property type="evidence" value="ECO:0007669"/>
    <property type="project" value="InterPro"/>
</dbReference>
<name>A0A9D4QS86_DREPO</name>
<dbReference type="GO" id="GO:0007018">
    <property type="term" value="P:microtubule-based movement"/>
    <property type="evidence" value="ECO:0007669"/>
    <property type="project" value="InterPro"/>
</dbReference>
<evidence type="ECO:0000313" key="12">
    <source>
        <dbReference type="Proteomes" id="UP000828390"/>
    </source>
</evidence>
<dbReference type="PROSITE" id="PS00411">
    <property type="entry name" value="KINESIN_MOTOR_1"/>
    <property type="match status" value="1"/>
</dbReference>
<evidence type="ECO:0000259" key="10">
    <source>
        <dbReference type="PROSITE" id="PS50067"/>
    </source>
</evidence>
<organism evidence="11 12">
    <name type="scientific">Dreissena polymorpha</name>
    <name type="common">Zebra mussel</name>
    <name type="synonym">Mytilus polymorpha</name>
    <dbReference type="NCBI Taxonomy" id="45954"/>
    <lineage>
        <taxon>Eukaryota</taxon>
        <taxon>Metazoa</taxon>
        <taxon>Spiralia</taxon>
        <taxon>Lophotrochozoa</taxon>
        <taxon>Mollusca</taxon>
        <taxon>Bivalvia</taxon>
        <taxon>Autobranchia</taxon>
        <taxon>Heteroconchia</taxon>
        <taxon>Euheterodonta</taxon>
        <taxon>Imparidentia</taxon>
        <taxon>Neoheterodontei</taxon>
        <taxon>Myida</taxon>
        <taxon>Dreissenoidea</taxon>
        <taxon>Dreissenidae</taxon>
        <taxon>Dreissena</taxon>
    </lineage>
</organism>
<feature type="compositionally biased region" description="Low complexity" evidence="9">
    <location>
        <begin position="815"/>
        <end position="824"/>
    </location>
</feature>
<feature type="compositionally biased region" description="Polar residues" evidence="9">
    <location>
        <begin position="1057"/>
        <end position="1094"/>
    </location>
</feature>
<feature type="compositionally biased region" description="Polar residues" evidence="9">
    <location>
        <begin position="598"/>
        <end position="611"/>
    </location>
</feature>
<feature type="compositionally biased region" description="Polar residues" evidence="9">
    <location>
        <begin position="1293"/>
        <end position="1302"/>
    </location>
</feature>
<evidence type="ECO:0000256" key="3">
    <source>
        <dbReference type="ARBA" id="ARBA00022741"/>
    </source>
</evidence>
<dbReference type="Gene3D" id="1.10.150.50">
    <property type="entry name" value="Transcription Factor, Ets-1"/>
    <property type="match status" value="1"/>
</dbReference>
<keyword evidence="5 8" id="KW-0505">Motor protein</keyword>
<dbReference type="OrthoDB" id="3176171at2759"/>
<reference evidence="11" key="1">
    <citation type="journal article" date="2019" name="bioRxiv">
        <title>The Genome of the Zebra Mussel, Dreissena polymorpha: A Resource for Invasive Species Research.</title>
        <authorList>
            <person name="McCartney M.A."/>
            <person name="Auch B."/>
            <person name="Kono T."/>
            <person name="Mallez S."/>
            <person name="Zhang Y."/>
            <person name="Obille A."/>
            <person name="Becker A."/>
            <person name="Abrahante J.E."/>
            <person name="Garbe J."/>
            <person name="Badalamenti J.P."/>
            <person name="Herman A."/>
            <person name="Mangelson H."/>
            <person name="Liachko I."/>
            <person name="Sullivan S."/>
            <person name="Sone E.D."/>
            <person name="Koren S."/>
            <person name="Silverstein K.A.T."/>
            <person name="Beckman K.B."/>
            <person name="Gohl D.M."/>
        </authorList>
    </citation>
    <scope>NUCLEOTIDE SEQUENCE</scope>
    <source>
        <strain evidence="11">Duluth1</strain>
        <tissue evidence="11">Whole animal</tissue>
    </source>
</reference>
<evidence type="ECO:0000256" key="5">
    <source>
        <dbReference type="ARBA" id="ARBA00023175"/>
    </source>
</evidence>
<feature type="region of interest" description="Disordered" evidence="9">
    <location>
        <begin position="1227"/>
        <end position="1365"/>
    </location>
</feature>
<dbReference type="GO" id="GO:0008017">
    <property type="term" value="F:microtubule binding"/>
    <property type="evidence" value="ECO:0007669"/>
    <property type="project" value="InterPro"/>
</dbReference>
<feature type="compositionally biased region" description="Polar residues" evidence="9">
    <location>
        <begin position="1259"/>
        <end position="1268"/>
    </location>
</feature>
<feature type="compositionally biased region" description="Polar residues" evidence="9">
    <location>
        <begin position="1126"/>
        <end position="1136"/>
    </location>
</feature>
<evidence type="ECO:0000256" key="2">
    <source>
        <dbReference type="ARBA" id="ARBA00022701"/>
    </source>
</evidence>
<dbReference type="Pfam" id="PF00225">
    <property type="entry name" value="Kinesin"/>
    <property type="match status" value="1"/>
</dbReference>
<feature type="domain" description="Kinesin motor" evidence="10">
    <location>
        <begin position="219"/>
        <end position="542"/>
    </location>
</feature>
<keyword evidence="6" id="KW-0206">Cytoskeleton</keyword>
<feature type="compositionally biased region" description="Polar residues" evidence="9">
    <location>
        <begin position="1242"/>
        <end position="1252"/>
    </location>
</feature>
<dbReference type="EMBL" id="JAIWYP010000004">
    <property type="protein sequence ID" value="KAH3840405.1"/>
    <property type="molecule type" value="Genomic_DNA"/>
</dbReference>
<keyword evidence="6" id="KW-0963">Cytoplasm</keyword>
<comment type="similarity">
    <text evidence="7">Belongs to the TRAFAC class myosin-kinesin ATPase superfamily. Kinesin family. KIN-13 subfamily.</text>
</comment>
<dbReference type="InterPro" id="IPR001752">
    <property type="entry name" value="Kinesin_motor_dom"/>
</dbReference>
<dbReference type="SUPFAM" id="SSF47769">
    <property type="entry name" value="SAM/Pointed domain"/>
    <property type="match status" value="1"/>
</dbReference>
<keyword evidence="4 8" id="KW-0067">ATP-binding</keyword>
<feature type="compositionally biased region" description="Polar residues" evidence="9">
    <location>
        <begin position="799"/>
        <end position="814"/>
    </location>
</feature>
<dbReference type="InterPro" id="IPR027417">
    <property type="entry name" value="P-loop_NTPase"/>
</dbReference>
<evidence type="ECO:0000256" key="9">
    <source>
        <dbReference type="SAM" id="MobiDB-lite"/>
    </source>
</evidence>
<accession>A0A9D4QS86</accession>
<dbReference type="GO" id="GO:0005524">
    <property type="term" value="F:ATP binding"/>
    <property type="evidence" value="ECO:0007669"/>
    <property type="project" value="UniProtKB-UniRule"/>
</dbReference>
<protein>
    <recommendedName>
        <fullName evidence="10">Kinesin motor domain-containing protein</fullName>
    </recommendedName>
</protein>
<dbReference type="PANTHER" id="PTHR47971:SF20">
    <property type="entry name" value="KINESIN-LIKE PROTEIN KIF24"/>
    <property type="match status" value="1"/>
</dbReference>
<gene>
    <name evidence="11" type="ORF">DPMN_113853</name>
</gene>
<feature type="compositionally biased region" description="Basic and acidic residues" evidence="9">
    <location>
        <begin position="1137"/>
        <end position="1156"/>
    </location>
</feature>
<evidence type="ECO:0000256" key="7">
    <source>
        <dbReference type="ARBA" id="ARBA00061030"/>
    </source>
</evidence>
<feature type="compositionally biased region" description="Polar residues" evidence="9">
    <location>
        <begin position="867"/>
        <end position="893"/>
    </location>
</feature>
<dbReference type="PRINTS" id="PR00380">
    <property type="entry name" value="KINESINHEAVY"/>
</dbReference>
<feature type="region of interest" description="Disordered" evidence="9">
    <location>
        <begin position="117"/>
        <end position="160"/>
    </location>
</feature>
<feature type="region of interest" description="Disordered" evidence="9">
    <location>
        <begin position="71"/>
        <end position="104"/>
    </location>
</feature>
<dbReference type="SMART" id="SM00129">
    <property type="entry name" value="KISc"/>
    <property type="match status" value="1"/>
</dbReference>
<feature type="binding site" evidence="8">
    <location>
        <begin position="309"/>
        <end position="316"/>
    </location>
    <ligand>
        <name>ATP</name>
        <dbReference type="ChEBI" id="CHEBI:30616"/>
    </ligand>
</feature>
<dbReference type="Gene3D" id="3.40.850.10">
    <property type="entry name" value="Kinesin motor domain"/>
    <property type="match status" value="1"/>
</dbReference>
<reference evidence="11" key="2">
    <citation type="submission" date="2020-11" db="EMBL/GenBank/DDBJ databases">
        <authorList>
            <person name="McCartney M.A."/>
            <person name="Auch B."/>
            <person name="Kono T."/>
            <person name="Mallez S."/>
            <person name="Becker A."/>
            <person name="Gohl D.M."/>
            <person name="Silverstein K.A.T."/>
            <person name="Koren S."/>
            <person name="Bechman K.B."/>
            <person name="Herman A."/>
            <person name="Abrahante J.E."/>
            <person name="Garbe J."/>
        </authorList>
    </citation>
    <scope>NUCLEOTIDE SEQUENCE</scope>
    <source>
        <strain evidence="11">Duluth1</strain>
        <tissue evidence="11">Whole animal</tissue>
    </source>
</reference>
<dbReference type="GO" id="GO:0007019">
    <property type="term" value="P:microtubule depolymerization"/>
    <property type="evidence" value="ECO:0007669"/>
    <property type="project" value="TreeGrafter"/>
</dbReference>
<evidence type="ECO:0000256" key="8">
    <source>
        <dbReference type="PROSITE-ProRule" id="PRU00283"/>
    </source>
</evidence>
<feature type="region of interest" description="Disordered" evidence="9">
    <location>
        <begin position="598"/>
        <end position="654"/>
    </location>
</feature>
<dbReference type="Proteomes" id="UP000828390">
    <property type="component" value="Unassembled WGS sequence"/>
</dbReference>
<dbReference type="InterPro" id="IPR013761">
    <property type="entry name" value="SAM/pointed_sf"/>
</dbReference>
<dbReference type="SUPFAM" id="SSF52540">
    <property type="entry name" value="P-loop containing nucleoside triphosphate hydrolases"/>
    <property type="match status" value="1"/>
</dbReference>
<evidence type="ECO:0000256" key="1">
    <source>
        <dbReference type="ARBA" id="ARBA00004245"/>
    </source>
</evidence>
<evidence type="ECO:0000313" key="11">
    <source>
        <dbReference type="EMBL" id="KAH3840405.1"/>
    </source>
</evidence>
<feature type="region of interest" description="Disordered" evidence="9">
    <location>
        <begin position="867"/>
        <end position="929"/>
    </location>
</feature>
<evidence type="ECO:0000256" key="6">
    <source>
        <dbReference type="ARBA" id="ARBA00023212"/>
    </source>
</evidence>
<feature type="region of interest" description="Disordered" evidence="9">
    <location>
        <begin position="795"/>
        <end position="824"/>
    </location>
</feature>
<dbReference type="FunFam" id="3.40.850.10:FF:000012">
    <property type="entry name" value="Kinesin-like protein"/>
    <property type="match status" value="1"/>
</dbReference>
<feature type="compositionally biased region" description="Polar residues" evidence="9">
    <location>
        <begin position="1018"/>
        <end position="1034"/>
    </location>
</feature>
<feature type="region of interest" description="Disordered" evidence="9">
    <location>
        <begin position="1122"/>
        <end position="1176"/>
    </location>
</feature>
<dbReference type="InterPro" id="IPR036961">
    <property type="entry name" value="Kinesin_motor_dom_sf"/>
</dbReference>
<evidence type="ECO:0000256" key="4">
    <source>
        <dbReference type="ARBA" id="ARBA00022840"/>
    </source>
</evidence>
<dbReference type="GO" id="GO:0005874">
    <property type="term" value="C:microtubule"/>
    <property type="evidence" value="ECO:0007669"/>
    <property type="project" value="UniProtKB-KW"/>
</dbReference>
<comment type="subcellular location">
    <subcellularLocation>
        <location evidence="1">Cytoplasm</location>
        <location evidence="1">Cytoskeleton</location>
    </subcellularLocation>
</comment>
<dbReference type="CDD" id="cd01367">
    <property type="entry name" value="KISc_KIF2_like"/>
    <property type="match status" value="1"/>
</dbReference>